<name>A0A0J6IIU4_COCPO</name>
<evidence type="ECO:0000313" key="6">
    <source>
        <dbReference type="Proteomes" id="UP000054567"/>
    </source>
</evidence>
<dbReference type="SUPFAM" id="SSF53335">
    <property type="entry name" value="S-adenosyl-L-methionine-dependent methyltransferases"/>
    <property type="match status" value="1"/>
</dbReference>
<dbReference type="GO" id="GO:0005737">
    <property type="term" value="C:cytoplasm"/>
    <property type="evidence" value="ECO:0007669"/>
    <property type="project" value="UniProtKB-SubCell"/>
</dbReference>
<sequence length="452" mass="50387">MNRPSHIDQAQSLDDQKEKFSSKSLSTSRVRHKQRNRANPLQRGIEEFLTSHISSSFLIEHNIPISNLISSLPKRYTIYPPLLLLPQNTFNSDPHWKRLLSSFKQDQLNTLYACIAAAFSAQGVTHIATNAPIALTKGDSGDENRMRSPTGVTPLYGDFGHLPADPDTGKEENPSASDLQSAFWVQVVQNSGIIQIWAPLFSMFSRGNIIEKARILGAASTFEGLTEAELGQKLKDIAVVDMYAGIGYFVFSYLKRGVGRVWAWELNGWSIEGLKRGAQANCWKIKSVRVDSSGSVEGLDELIEGLSDEDRVVAFHGDNRFAARILSQVKERLERKGAWKSIRHVNLGLLPTSQDSWEGAVGLLDHKYQGWAHVHENVAVDDIDEKSDYIVHEFESLLQSARKTRPSSSSNSAVECRAVERVKTYAPGVMHCVFDIRVPQVVTMGISRMQNP</sequence>
<reference evidence="5 6" key="1">
    <citation type="submission" date="2007-06" db="EMBL/GenBank/DDBJ databases">
        <title>The Genome Sequence of Coccidioides posadasii RMSCC_3488.</title>
        <authorList>
            <consortium name="Coccidioides Genome Resources Consortium"/>
            <consortium name="The Broad Institute Genome Sequencing Platform"/>
            <person name="Henn M.R."/>
            <person name="Sykes S."/>
            <person name="Young S."/>
            <person name="Jaffe D."/>
            <person name="Berlin A."/>
            <person name="Alvarez P."/>
            <person name="Butler J."/>
            <person name="Gnerre S."/>
            <person name="Grabherr M."/>
            <person name="Mauceli E."/>
            <person name="Brockman W."/>
            <person name="Kodira C."/>
            <person name="Alvarado L."/>
            <person name="Zeng Q."/>
            <person name="Crawford M."/>
            <person name="Antoine C."/>
            <person name="Devon K."/>
            <person name="Galgiani J."/>
            <person name="Orsborn K."/>
            <person name="Lewis M.L."/>
            <person name="Nusbaum C."/>
            <person name="Galagan J."/>
            <person name="Birren B."/>
        </authorList>
    </citation>
    <scope>NUCLEOTIDE SEQUENCE [LARGE SCALE GENOMIC DNA]</scope>
    <source>
        <strain evidence="5 6">RMSCC 3488</strain>
    </source>
</reference>
<dbReference type="Proteomes" id="UP000054567">
    <property type="component" value="Unassembled WGS sequence"/>
</dbReference>
<accession>A0A0J6IIU4</accession>
<dbReference type="GO" id="GO:0031591">
    <property type="term" value="P:wybutosine biosynthetic process"/>
    <property type="evidence" value="ECO:0007669"/>
    <property type="project" value="InterPro"/>
</dbReference>
<dbReference type="Gene3D" id="3.40.50.150">
    <property type="entry name" value="Vaccinia Virus protein VP39"/>
    <property type="match status" value="1"/>
</dbReference>
<feature type="region of interest" description="Disordered" evidence="3">
    <location>
        <begin position="1"/>
        <end position="39"/>
    </location>
</feature>
<evidence type="ECO:0000256" key="3">
    <source>
        <dbReference type="SAM" id="MobiDB-lite"/>
    </source>
</evidence>
<dbReference type="UniPathway" id="UPA00375"/>
<keyword evidence="2" id="KW-0808">Transferase</keyword>
<comment type="function">
    <text evidence="2">S-adenosyl-L-methionine-dependent transferase that acts as a component of the wybutosine biosynthesis pathway. Wybutosine is a hyper modified guanosine with a tricyclic base found at the 3'-position adjacent to the anticodon of eukaryotic phenylalanine tRNA. Catalyzes the transfer of the alpha-amino-alpha-carboxypropyl (acp) group from S-adenosyl-L-methionine to the C-7 position of 4-demethylwyosine (imG-14) to produce wybutosine-86.</text>
</comment>
<reference evidence="6" key="2">
    <citation type="journal article" date="2009" name="Genome Res.">
        <title>Comparative genomic analyses of the human fungal pathogens Coccidioides and their relatives.</title>
        <authorList>
            <person name="Sharpton T.J."/>
            <person name="Stajich J.E."/>
            <person name="Rounsley S.D."/>
            <person name="Gardner M.J."/>
            <person name="Wortman J.R."/>
            <person name="Jordar V.S."/>
            <person name="Maiti R."/>
            <person name="Kodira C.D."/>
            <person name="Neafsey D.E."/>
            <person name="Zeng Q."/>
            <person name="Hung C.-Y."/>
            <person name="McMahan C."/>
            <person name="Muszewska A."/>
            <person name="Grynberg M."/>
            <person name="Mandel M.A."/>
            <person name="Kellner E.M."/>
            <person name="Barker B.M."/>
            <person name="Galgiani J.N."/>
            <person name="Orbach M.J."/>
            <person name="Kirkland T.N."/>
            <person name="Cole G.T."/>
            <person name="Henn M.R."/>
            <person name="Birren B.W."/>
            <person name="Taylor J.W."/>
        </authorList>
    </citation>
    <scope>NUCLEOTIDE SEQUENCE [LARGE SCALE GENOMIC DNA]</scope>
    <source>
        <strain evidence="6">RMSCC 3488</strain>
    </source>
</reference>
<proteinExistence type="inferred from homology"/>
<comment type="pathway">
    <text evidence="2">tRNA modification; wybutosine-tRNA(Phe) biosynthesis.</text>
</comment>
<dbReference type="InterPro" id="IPR029063">
    <property type="entry name" value="SAM-dependent_MTases_sf"/>
</dbReference>
<evidence type="ECO:0000259" key="4">
    <source>
        <dbReference type="PROSITE" id="PS51684"/>
    </source>
</evidence>
<feature type="domain" description="SAM-dependent methyltransferase TRM5/TYW2-type" evidence="4">
    <location>
        <begin position="112"/>
        <end position="440"/>
    </location>
</feature>
<keyword evidence="2" id="KW-0819">tRNA processing</keyword>
<dbReference type="InterPro" id="IPR030382">
    <property type="entry name" value="MeTrfase_TRM5/TYW2"/>
</dbReference>
<gene>
    <name evidence="5" type="ORF">CPAG_08093</name>
</gene>
<dbReference type="GO" id="GO:0102522">
    <property type="term" value="F:tRNA 4-demethylwyosine alpha-amino-alpha-carboxypropyltransferase activity"/>
    <property type="evidence" value="ECO:0007669"/>
    <property type="project" value="UniProtKB-EC"/>
</dbReference>
<comment type="similarity">
    <text evidence="2">Belongs to the class I-like SAM-binding methyltransferase superfamily. TRM5/TYW2 family.</text>
</comment>
<comment type="catalytic activity">
    <reaction evidence="1">
        <text>4-demethylwyosine(37) in tRNA(Phe) + S-adenosyl-L-methionine = 4-demethyl-7-[(3S)-3-amino-3-carboxypropyl]wyosine(37) in tRNA(Phe) + S-methyl-5'-thioadenosine + H(+)</text>
        <dbReference type="Rhea" id="RHEA:36355"/>
        <dbReference type="Rhea" id="RHEA-COMP:10164"/>
        <dbReference type="Rhea" id="RHEA-COMP:10378"/>
        <dbReference type="ChEBI" id="CHEBI:15378"/>
        <dbReference type="ChEBI" id="CHEBI:17509"/>
        <dbReference type="ChEBI" id="CHEBI:59789"/>
        <dbReference type="ChEBI" id="CHEBI:64315"/>
        <dbReference type="ChEBI" id="CHEBI:73550"/>
        <dbReference type="EC" id="2.5.1.114"/>
    </reaction>
</comment>
<evidence type="ECO:0000313" key="5">
    <source>
        <dbReference type="EMBL" id="KMM71792.1"/>
    </source>
</evidence>
<dbReference type="PANTHER" id="PTHR23245:SF25">
    <property type="entry name" value="TRNA WYBUTOSINE-SYNTHESIZING PROTEIN 2 HOMOLOG"/>
    <property type="match status" value="1"/>
</dbReference>
<evidence type="ECO:0000256" key="1">
    <source>
        <dbReference type="ARBA" id="ARBA00049400"/>
    </source>
</evidence>
<dbReference type="PROSITE" id="PS51684">
    <property type="entry name" value="SAM_MT_TRM5_TYW2"/>
    <property type="match status" value="1"/>
</dbReference>
<dbReference type="VEuPathDB" id="FungiDB:CPAG_08093"/>
<dbReference type="GO" id="GO:0030488">
    <property type="term" value="P:tRNA methylation"/>
    <property type="evidence" value="ECO:0007669"/>
    <property type="project" value="TreeGrafter"/>
</dbReference>
<comment type="subcellular location">
    <subcellularLocation>
        <location evidence="2">Cytoplasm</location>
    </subcellularLocation>
</comment>
<keyword evidence="2" id="KW-0963">Cytoplasm</keyword>
<dbReference type="AlphaFoldDB" id="A0A0J6IIU4"/>
<evidence type="ECO:0000256" key="2">
    <source>
        <dbReference type="PIRNR" id="PIRNR038972"/>
    </source>
</evidence>
<dbReference type="PIRSF" id="PIRSF038972">
    <property type="entry name" value="Trm12"/>
    <property type="match status" value="1"/>
</dbReference>
<dbReference type="GO" id="GO:0008175">
    <property type="term" value="F:tRNA methyltransferase activity"/>
    <property type="evidence" value="ECO:0007669"/>
    <property type="project" value="TreeGrafter"/>
</dbReference>
<dbReference type="GO" id="GO:0008757">
    <property type="term" value="F:S-adenosylmethionine-dependent methyltransferase activity"/>
    <property type="evidence" value="ECO:0007669"/>
    <property type="project" value="InterPro"/>
</dbReference>
<organism evidence="5 6">
    <name type="scientific">Coccidioides posadasii RMSCC 3488</name>
    <dbReference type="NCBI Taxonomy" id="454284"/>
    <lineage>
        <taxon>Eukaryota</taxon>
        <taxon>Fungi</taxon>
        <taxon>Dikarya</taxon>
        <taxon>Ascomycota</taxon>
        <taxon>Pezizomycotina</taxon>
        <taxon>Eurotiomycetes</taxon>
        <taxon>Eurotiomycetidae</taxon>
        <taxon>Onygenales</taxon>
        <taxon>Onygenaceae</taxon>
        <taxon>Coccidioides</taxon>
    </lineage>
</organism>
<dbReference type="OrthoDB" id="2387925at2759"/>
<dbReference type="PANTHER" id="PTHR23245">
    <property type="entry name" value="TRNA METHYLTRANSFERASE"/>
    <property type="match status" value="1"/>
</dbReference>
<keyword evidence="2" id="KW-0949">S-adenosyl-L-methionine</keyword>
<dbReference type="EMBL" id="DS268113">
    <property type="protein sequence ID" value="KMM71792.1"/>
    <property type="molecule type" value="Genomic_DNA"/>
</dbReference>
<reference evidence="6" key="3">
    <citation type="journal article" date="2010" name="Genome Res.">
        <title>Population genomic sequencing of Coccidioides fungi reveals recent hybridization and transposon control.</title>
        <authorList>
            <person name="Neafsey D.E."/>
            <person name="Barker B.M."/>
            <person name="Sharpton T.J."/>
            <person name="Stajich J.E."/>
            <person name="Park D.J."/>
            <person name="Whiston E."/>
            <person name="Hung C.-Y."/>
            <person name="McMahan C."/>
            <person name="White J."/>
            <person name="Sykes S."/>
            <person name="Heiman D."/>
            <person name="Young S."/>
            <person name="Zeng Q."/>
            <person name="Abouelleil A."/>
            <person name="Aftuck L."/>
            <person name="Bessette D."/>
            <person name="Brown A."/>
            <person name="FitzGerald M."/>
            <person name="Lui A."/>
            <person name="Macdonald J.P."/>
            <person name="Priest M."/>
            <person name="Orbach M.J."/>
            <person name="Galgiani J.N."/>
            <person name="Kirkland T.N."/>
            <person name="Cole G.T."/>
            <person name="Birren B.W."/>
            <person name="Henn M.R."/>
            <person name="Taylor J.W."/>
            <person name="Rounsley S.D."/>
        </authorList>
    </citation>
    <scope>NUCLEOTIDE SEQUENCE [LARGE SCALE GENOMIC DNA]</scope>
    <source>
        <strain evidence="6">RMSCC 3488</strain>
    </source>
</reference>
<dbReference type="InterPro" id="IPR026274">
    <property type="entry name" value="tRNA_wybutosine_synth_prot_2"/>
</dbReference>
<protein>
    <recommendedName>
        <fullName evidence="2">tRNA wybutosine-synthesizing protein 2</fullName>
        <shortName evidence="2">tRNA-yW-synthesizing protein 2</shortName>
    </recommendedName>
    <alternativeName>
        <fullName evidence="2">tRNA(Phe) (4-demethylwyosine(37)-C(7)) aminocarboxypropyltransferase</fullName>
    </alternativeName>
</protein>